<dbReference type="GO" id="GO:0000054">
    <property type="term" value="P:ribosomal subunit export from nucleus"/>
    <property type="evidence" value="ECO:0007669"/>
    <property type="project" value="TreeGrafter"/>
</dbReference>
<feature type="compositionally biased region" description="Acidic residues" evidence="5">
    <location>
        <begin position="321"/>
        <end position="342"/>
    </location>
</feature>
<feature type="compositionally biased region" description="Acidic residues" evidence="5">
    <location>
        <begin position="794"/>
        <end position="804"/>
    </location>
</feature>
<name>A0A7S3H456_9STRA</name>
<keyword evidence="3" id="KW-0378">Hydrolase</keyword>
<feature type="compositionally biased region" description="Basic residues" evidence="5">
    <location>
        <begin position="818"/>
        <end position="834"/>
    </location>
</feature>
<dbReference type="InterPro" id="IPR043358">
    <property type="entry name" value="GNL1-like"/>
</dbReference>
<gene>
    <name evidence="7" type="ORF">SELO1098_LOCUS13471</name>
</gene>
<feature type="region of interest" description="Disordered" evidence="5">
    <location>
        <begin position="794"/>
        <end position="838"/>
    </location>
</feature>
<dbReference type="InterPro" id="IPR006073">
    <property type="entry name" value="GTP-bd"/>
</dbReference>
<dbReference type="PANTHER" id="PTHR45709:SF2">
    <property type="entry name" value="LARGE SUBUNIT GTPASE 1 HOMOLOG"/>
    <property type="match status" value="1"/>
</dbReference>
<keyword evidence="2" id="KW-0547">Nucleotide-binding</keyword>
<evidence type="ECO:0000256" key="4">
    <source>
        <dbReference type="ARBA" id="ARBA00023134"/>
    </source>
</evidence>
<dbReference type="Pfam" id="PF01926">
    <property type="entry name" value="MMR_HSR1"/>
    <property type="match status" value="1"/>
</dbReference>
<proteinExistence type="predicted"/>
<dbReference type="PANTHER" id="PTHR45709">
    <property type="entry name" value="LARGE SUBUNIT GTPASE 1 HOMOLOG-RELATED"/>
    <property type="match status" value="1"/>
</dbReference>
<dbReference type="GO" id="GO:0003924">
    <property type="term" value="F:GTPase activity"/>
    <property type="evidence" value="ECO:0007669"/>
    <property type="project" value="InterPro"/>
</dbReference>
<feature type="compositionally biased region" description="Low complexity" evidence="5">
    <location>
        <begin position="348"/>
        <end position="368"/>
    </location>
</feature>
<keyword evidence="4" id="KW-0342">GTP-binding</keyword>
<dbReference type="Gene3D" id="3.40.50.300">
    <property type="entry name" value="P-loop containing nucleotide triphosphate hydrolases"/>
    <property type="match status" value="2"/>
</dbReference>
<reference evidence="7" key="1">
    <citation type="submission" date="2021-01" db="EMBL/GenBank/DDBJ databases">
        <authorList>
            <person name="Corre E."/>
            <person name="Pelletier E."/>
            <person name="Niang G."/>
            <person name="Scheremetjew M."/>
            <person name="Finn R."/>
            <person name="Kale V."/>
            <person name="Holt S."/>
            <person name="Cochrane G."/>
            <person name="Meng A."/>
            <person name="Brown T."/>
            <person name="Cohen L."/>
        </authorList>
    </citation>
    <scope>NUCLEOTIDE SEQUENCE</scope>
    <source>
        <strain evidence="7">CCAP 955/1</strain>
    </source>
</reference>
<protein>
    <recommendedName>
        <fullName evidence="6">G domain-containing protein</fullName>
    </recommendedName>
</protein>
<feature type="region of interest" description="Disordered" evidence="5">
    <location>
        <begin position="307"/>
        <end position="425"/>
    </location>
</feature>
<dbReference type="GO" id="GO:0005525">
    <property type="term" value="F:GTP binding"/>
    <property type="evidence" value="ECO:0007669"/>
    <property type="project" value="UniProtKB-KW"/>
</dbReference>
<sequence length="915" mass="100469">MPRSGGKGKGGPKKGGENIGRALIKMHLQGTGKLKPRYANNMVSILDGNNLDDFIDTAEMEGNDFEVKRVHQNHAFLMEATTHRAIQTLSFSAFGHEQLSIPRKPAWTKTMTAEEVDRNEKNAFLQWRRDIAAVESNDDYTKKVTPFEKNLEVWRQLWRVCERSDLVIQIVDARNPLLYYTRDLMKYVSELQPAKKMILLVNKADFLTEYQRLVWAQYFTAIGVRFAFYSAFIEQSKLDAFGLVEDFEDSDVNEDEVRWLASDLVSTYASDAAQRPTEGLVFDPTPAESYLADQRTRAEETAAAQAILEKDRRGAIPATVEEQDEEEEESESEEESEDEEEEANAKITATAASTEAAQPAAESETATNEAEEDNEDNFIDYVQKTQVSKLRHPSGAEVEDEEAQSESDEGSDAEEANSSSAKPSVAFGGVTTAAARASVSGDQRRARLLTRGELILLLEVICDELRLVPQDRHDGRVCVGLVGYPNVGKSSCINTLLGVSKSSHGKVRVGVSSTPGKTKHFQTLILSDSVLLCDCPGLVFPSFMNSTGEMLCAGMLPINQMRDYQEPAAVIASRIPQYLLEASLGIKIYRHLDPLDKKDRPPTPSEMLSSYCESRGYITNGTGRWDEFRACKDMLVWYTDGKLLNVAVPPFDNLAAPTGQITTAAGAPVPAAPTAHGKMAADQVTTSADSPLRASLLARWVKETEKVMVRRSRVAERVSEQNSKSAAAAAALALEMLTLEESAGAAGLTQANLNKNTKHTHGGMVFEYATSTNPAEEDEGEQAVRTDANGYEFVDDESSEDGLSGDETQTTAHGVPRREHKRLKTWGKKNRKLRSKDPYNDVNNLVAYSTNRVKGTAAPVVTTGREKEKLMRQSPQTAYGSPFVRAVMPHHVGNNNTTGVAGGSVAGSVQGSVRK</sequence>
<feature type="region of interest" description="Disordered" evidence="5">
    <location>
        <begin position="894"/>
        <end position="915"/>
    </location>
</feature>
<evidence type="ECO:0000313" key="7">
    <source>
        <dbReference type="EMBL" id="CAE0284630.1"/>
    </source>
</evidence>
<dbReference type="AlphaFoldDB" id="A0A7S3H456"/>
<dbReference type="EMBL" id="HBIC01027018">
    <property type="protein sequence ID" value="CAE0284630.1"/>
    <property type="molecule type" value="Transcribed_RNA"/>
</dbReference>
<feature type="compositionally biased region" description="Acidic residues" evidence="5">
    <location>
        <begin position="397"/>
        <end position="415"/>
    </location>
</feature>
<dbReference type="SUPFAM" id="SSF52540">
    <property type="entry name" value="P-loop containing nucleoside triphosphate hydrolases"/>
    <property type="match status" value="1"/>
</dbReference>
<dbReference type="GO" id="GO:0005829">
    <property type="term" value="C:cytosol"/>
    <property type="evidence" value="ECO:0007669"/>
    <property type="project" value="TreeGrafter"/>
</dbReference>
<feature type="compositionally biased region" description="Low complexity" evidence="5">
    <location>
        <begin position="906"/>
        <end position="915"/>
    </location>
</feature>
<evidence type="ECO:0000259" key="6">
    <source>
        <dbReference type="Pfam" id="PF01926"/>
    </source>
</evidence>
<dbReference type="InterPro" id="IPR027417">
    <property type="entry name" value="P-loop_NTPase"/>
</dbReference>
<feature type="compositionally biased region" description="Acidic residues" evidence="5">
    <location>
        <begin position="369"/>
        <end position="378"/>
    </location>
</feature>
<accession>A0A7S3H456</accession>
<evidence type="ECO:0000256" key="1">
    <source>
        <dbReference type="ARBA" id="ARBA00022490"/>
    </source>
</evidence>
<evidence type="ECO:0000256" key="2">
    <source>
        <dbReference type="ARBA" id="ARBA00022741"/>
    </source>
</evidence>
<evidence type="ECO:0000256" key="5">
    <source>
        <dbReference type="SAM" id="MobiDB-lite"/>
    </source>
</evidence>
<feature type="domain" description="G" evidence="6">
    <location>
        <begin position="479"/>
        <end position="539"/>
    </location>
</feature>
<keyword evidence="1" id="KW-0963">Cytoplasm</keyword>
<evidence type="ECO:0000256" key="3">
    <source>
        <dbReference type="ARBA" id="ARBA00022801"/>
    </source>
</evidence>
<organism evidence="7">
    <name type="scientific">Spumella elongata</name>
    <dbReference type="NCBI Taxonomy" id="89044"/>
    <lineage>
        <taxon>Eukaryota</taxon>
        <taxon>Sar</taxon>
        <taxon>Stramenopiles</taxon>
        <taxon>Ochrophyta</taxon>
        <taxon>Chrysophyceae</taxon>
        <taxon>Chromulinales</taxon>
        <taxon>Chromulinaceae</taxon>
        <taxon>Spumella</taxon>
    </lineage>
</organism>